<dbReference type="SUPFAM" id="SSF46785">
    <property type="entry name" value="Winged helix' DNA-binding domain"/>
    <property type="match status" value="1"/>
</dbReference>
<dbReference type="InterPro" id="IPR055767">
    <property type="entry name" value="DUF7343"/>
</dbReference>
<dbReference type="Pfam" id="PF24034">
    <property type="entry name" value="DUF7343"/>
    <property type="match status" value="1"/>
</dbReference>
<dbReference type="Gene3D" id="1.10.10.10">
    <property type="entry name" value="Winged helix-like DNA-binding domain superfamily/Winged helix DNA-binding domain"/>
    <property type="match status" value="1"/>
</dbReference>
<dbReference type="Gene3D" id="2.60.40.1120">
    <property type="entry name" value="Carboxypeptidase-like, regulatory domain"/>
    <property type="match status" value="1"/>
</dbReference>
<evidence type="ECO:0000313" key="5">
    <source>
        <dbReference type="Proteomes" id="UP000029859"/>
    </source>
</evidence>
<protein>
    <recommendedName>
        <fullName evidence="3">DUF7343 domain-containing protein</fullName>
    </recommendedName>
</protein>
<dbReference type="EMBL" id="JRHO01000014">
    <property type="protein sequence ID" value="KGK97900.1"/>
    <property type="molecule type" value="Genomic_DNA"/>
</dbReference>
<evidence type="ECO:0000313" key="4">
    <source>
        <dbReference type="EMBL" id="KGK97900.1"/>
    </source>
</evidence>
<dbReference type="InterPro" id="IPR008969">
    <property type="entry name" value="CarboxyPept-like_regulatory"/>
</dbReference>
<comment type="caution">
    <text evidence="4">The sequence shown here is derived from an EMBL/GenBank/DDBJ whole genome shotgun (WGS) entry which is preliminary data.</text>
</comment>
<dbReference type="SUPFAM" id="SSF49464">
    <property type="entry name" value="Carboxypeptidase regulatory domain-like"/>
    <property type="match status" value="1"/>
</dbReference>
<dbReference type="AlphaFoldDB" id="A0A099SY91"/>
<gene>
    <name evidence="4" type="ORF">LI82_09070</name>
</gene>
<dbReference type="RefSeq" id="WP_048195040.1">
    <property type="nucleotide sequence ID" value="NZ_CAAGSM010000001.1"/>
</dbReference>
<name>A0A099SY91_METMT</name>
<feature type="domain" description="DUF7343" evidence="3">
    <location>
        <begin position="220"/>
        <end position="280"/>
    </location>
</feature>
<feature type="region of interest" description="Disordered" evidence="1">
    <location>
        <begin position="190"/>
        <end position="213"/>
    </location>
</feature>
<keyword evidence="2" id="KW-1133">Transmembrane helix</keyword>
<keyword evidence="5" id="KW-1185">Reference proteome</keyword>
<dbReference type="OrthoDB" id="147932at2157"/>
<evidence type="ECO:0000259" key="3">
    <source>
        <dbReference type="Pfam" id="PF24034"/>
    </source>
</evidence>
<keyword evidence="2" id="KW-0812">Transmembrane</keyword>
<evidence type="ECO:0000256" key="2">
    <source>
        <dbReference type="SAM" id="Phobius"/>
    </source>
</evidence>
<evidence type="ECO:0000256" key="1">
    <source>
        <dbReference type="SAM" id="MobiDB-lite"/>
    </source>
</evidence>
<dbReference type="Proteomes" id="UP000029859">
    <property type="component" value="Unassembled WGS sequence"/>
</dbReference>
<proteinExistence type="predicted"/>
<feature type="transmembrane region" description="Helical" evidence="2">
    <location>
        <begin position="146"/>
        <end position="165"/>
    </location>
</feature>
<dbReference type="InterPro" id="IPR036390">
    <property type="entry name" value="WH_DNA-bd_sf"/>
</dbReference>
<accession>A0A099SY91</accession>
<reference evidence="4 5" key="1">
    <citation type="submission" date="2014-09" db="EMBL/GenBank/DDBJ databases">
        <title>Draft genome sequence of an obligately methylotrophic methanogen, Methanococcoides methylutens, isolated from marine sediment.</title>
        <authorList>
            <person name="Guan Y."/>
            <person name="Ngugi D.K."/>
            <person name="Blom J."/>
            <person name="Ali S."/>
            <person name="Ferry J.G."/>
            <person name="Stingl U."/>
        </authorList>
    </citation>
    <scope>NUCLEOTIDE SEQUENCE [LARGE SCALE GENOMIC DNA]</scope>
    <source>
        <strain evidence="4 5">DSM 2657</strain>
    </source>
</reference>
<sequence length="284" mass="31008">MKIRTLFIFSICISACLLSIAPVSAEGTATIHGAIYEWDTFELMENVIVEVNSTPPQSIVAKYGVYSMNLVPGEYVVTASYYENNTLTASTQELITITDDGDYIIDLILLPSYDSDLTEDPDLLNITTSLEADSEAIENGADDRTLYYVAVLIVLLVAGTGLYLFSKKNGNKKAEEGEQILAVTDGVSMENKDEVPSGEMDGSERSEPETSGVVDVESLPSDLQEVLDIIRSGGGRITQKDLRSKVSYSEAKVSLIVSDLENRGLVEKFKKGRGNIIIIPDDQR</sequence>
<keyword evidence="2" id="KW-0472">Membrane</keyword>
<dbReference type="InterPro" id="IPR036388">
    <property type="entry name" value="WH-like_DNA-bd_sf"/>
</dbReference>
<organism evidence="4 5">
    <name type="scientific">Methanococcoides methylutens</name>
    <dbReference type="NCBI Taxonomy" id="2226"/>
    <lineage>
        <taxon>Archaea</taxon>
        <taxon>Methanobacteriati</taxon>
        <taxon>Methanobacteriota</taxon>
        <taxon>Stenosarchaea group</taxon>
        <taxon>Methanomicrobia</taxon>
        <taxon>Methanosarcinales</taxon>
        <taxon>Methanosarcinaceae</taxon>
        <taxon>Methanococcoides</taxon>
    </lineage>
</organism>